<dbReference type="InterPro" id="IPR029063">
    <property type="entry name" value="SAM-dependent_MTases_sf"/>
</dbReference>
<evidence type="ECO:0000259" key="1">
    <source>
        <dbReference type="Pfam" id="PF08241"/>
    </source>
</evidence>
<dbReference type="PANTHER" id="PTHR42912:SF80">
    <property type="entry name" value="METHYLTRANSFERASE DOMAIN-CONTAINING PROTEIN"/>
    <property type="match status" value="1"/>
</dbReference>
<keyword evidence="2" id="KW-0808">Transferase</keyword>
<dbReference type="Pfam" id="PF08241">
    <property type="entry name" value="Methyltransf_11"/>
    <property type="match status" value="1"/>
</dbReference>
<sequence length="236" mass="25900">MNEPTEKPNSEFDSYRTSYANVVNDSIAFTGLSVDFFVQAKAERLLDVAAEKLGRPATELSFLDVGCGVGTYHPLLAGRVRSVTGVDPSSECIEEARLKNPWVDYSVSTGTTLPFQTGQFDVTYAICVMHHVPVVQWELFVSEMARVTKHGGIVVLFEHNPYNPLTRRAVSTCPFDADAVLLSKRKAEQYLRNSGLNEVTGRYILSIPSKIGALRKLDDALGFAPTGAQYYVVGTA</sequence>
<dbReference type="AlphaFoldDB" id="A0A7W6MPN7"/>
<organism evidence="2 3">
    <name type="scientific">Aurantimonas endophytica</name>
    <dbReference type="NCBI Taxonomy" id="1522175"/>
    <lineage>
        <taxon>Bacteria</taxon>
        <taxon>Pseudomonadati</taxon>
        <taxon>Pseudomonadota</taxon>
        <taxon>Alphaproteobacteria</taxon>
        <taxon>Hyphomicrobiales</taxon>
        <taxon>Aurantimonadaceae</taxon>
        <taxon>Aurantimonas</taxon>
    </lineage>
</organism>
<dbReference type="SUPFAM" id="SSF53335">
    <property type="entry name" value="S-adenosyl-L-methionine-dependent methyltransferases"/>
    <property type="match status" value="1"/>
</dbReference>
<protein>
    <submittedName>
        <fullName evidence="2">SAM-dependent methyltransferase</fullName>
    </submittedName>
</protein>
<reference evidence="2 3" key="1">
    <citation type="submission" date="2020-08" db="EMBL/GenBank/DDBJ databases">
        <title>Genomic Encyclopedia of Type Strains, Phase IV (KMG-IV): sequencing the most valuable type-strain genomes for metagenomic binning, comparative biology and taxonomic classification.</title>
        <authorList>
            <person name="Goeker M."/>
        </authorList>
    </citation>
    <scope>NUCLEOTIDE SEQUENCE [LARGE SCALE GENOMIC DNA]</scope>
    <source>
        <strain evidence="2 3">DSM 103570</strain>
    </source>
</reference>
<keyword evidence="2" id="KW-0489">Methyltransferase</keyword>
<comment type="caution">
    <text evidence="2">The sequence shown here is derived from an EMBL/GenBank/DDBJ whole genome shotgun (WGS) entry which is preliminary data.</text>
</comment>
<dbReference type="InterPro" id="IPR050508">
    <property type="entry name" value="Methyltransf_Superfamily"/>
</dbReference>
<dbReference type="GO" id="GO:0008757">
    <property type="term" value="F:S-adenosylmethionine-dependent methyltransferase activity"/>
    <property type="evidence" value="ECO:0007669"/>
    <property type="project" value="InterPro"/>
</dbReference>
<evidence type="ECO:0000313" key="3">
    <source>
        <dbReference type="Proteomes" id="UP000588647"/>
    </source>
</evidence>
<feature type="domain" description="Methyltransferase type 11" evidence="1">
    <location>
        <begin position="63"/>
        <end position="156"/>
    </location>
</feature>
<dbReference type="InterPro" id="IPR013216">
    <property type="entry name" value="Methyltransf_11"/>
</dbReference>
<dbReference type="Proteomes" id="UP000588647">
    <property type="component" value="Unassembled WGS sequence"/>
</dbReference>
<dbReference type="PANTHER" id="PTHR42912">
    <property type="entry name" value="METHYLTRANSFERASE"/>
    <property type="match status" value="1"/>
</dbReference>
<evidence type="ECO:0000313" key="2">
    <source>
        <dbReference type="EMBL" id="MBB4003077.1"/>
    </source>
</evidence>
<dbReference type="RefSeq" id="WP_183207743.1">
    <property type="nucleotide sequence ID" value="NZ_JAAAMM010000002.1"/>
</dbReference>
<name>A0A7W6MPN7_9HYPH</name>
<accession>A0A7W6MPN7</accession>
<keyword evidence="3" id="KW-1185">Reference proteome</keyword>
<dbReference type="CDD" id="cd02440">
    <property type="entry name" value="AdoMet_MTases"/>
    <property type="match status" value="1"/>
</dbReference>
<dbReference type="GO" id="GO:0032259">
    <property type="term" value="P:methylation"/>
    <property type="evidence" value="ECO:0007669"/>
    <property type="project" value="UniProtKB-KW"/>
</dbReference>
<gene>
    <name evidence="2" type="ORF">GGR03_002152</name>
</gene>
<proteinExistence type="predicted"/>
<dbReference type="Gene3D" id="3.40.50.150">
    <property type="entry name" value="Vaccinia Virus protein VP39"/>
    <property type="match status" value="1"/>
</dbReference>
<dbReference type="EMBL" id="JACIEM010000002">
    <property type="protein sequence ID" value="MBB4003077.1"/>
    <property type="molecule type" value="Genomic_DNA"/>
</dbReference>